<proteinExistence type="predicted"/>
<feature type="compositionally biased region" description="Acidic residues" evidence="1">
    <location>
        <begin position="108"/>
        <end position="118"/>
    </location>
</feature>
<protein>
    <submittedName>
        <fullName evidence="2">Uncharacterized protein</fullName>
    </submittedName>
</protein>
<accession>A0A9P7EAM7</accession>
<gene>
    <name evidence="2" type="ORF">BJ212DRAFT_1299870</name>
</gene>
<feature type="compositionally biased region" description="Basic and acidic residues" evidence="1">
    <location>
        <begin position="84"/>
        <end position="97"/>
    </location>
</feature>
<keyword evidence="3" id="KW-1185">Reference proteome</keyword>
<dbReference type="Proteomes" id="UP000807769">
    <property type="component" value="Unassembled WGS sequence"/>
</dbReference>
<dbReference type="AlphaFoldDB" id="A0A9P7EAM7"/>
<dbReference type="EMBL" id="JABBWG010000017">
    <property type="protein sequence ID" value="KAG1816020.1"/>
    <property type="molecule type" value="Genomic_DNA"/>
</dbReference>
<name>A0A9P7EAM7_9AGAM</name>
<dbReference type="OrthoDB" id="3025722at2759"/>
<reference evidence="2" key="1">
    <citation type="journal article" date="2020" name="New Phytol.">
        <title>Comparative genomics reveals dynamic genome evolution in host specialist ectomycorrhizal fungi.</title>
        <authorList>
            <person name="Lofgren L.A."/>
            <person name="Nguyen N.H."/>
            <person name="Vilgalys R."/>
            <person name="Ruytinx J."/>
            <person name="Liao H.L."/>
            <person name="Branco S."/>
            <person name="Kuo A."/>
            <person name="LaButti K."/>
            <person name="Lipzen A."/>
            <person name="Andreopoulos W."/>
            <person name="Pangilinan J."/>
            <person name="Riley R."/>
            <person name="Hundley H."/>
            <person name="Na H."/>
            <person name="Barry K."/>
            <person name="Grigoriev I.V."/>
            <person name="Stajich J.E."/>
            <person name="Kennedy P.G."/>
        </authorList>
    </citation>
    <scope>NUCLEOTIDE SEQUENCE</scope>
    <source>
        <strain evidence="2">MN1</strain>
    </source>
</reference>
<sequence>MGSAKNKKKPGPKPKPKPISKPGSKKTSATSPLNIDSLPEDVLTATQGLLGLSNGLKETQEYHNSEQPDPSNMLLNDDEFLVTTKDDAAENGDRVTLDPEAMSNSTESSDEEDEEDEDSAFDLEFMVPINGATDSATYSSNITWTNFHYQKELPRVLQTPVHLARLFVAAQKELRKNKVKKKGGRKDGQKRAKSKKDDSDSKQAGDSDETDIVLKKKTAPQYIIELQAEHACGNHSGEYCVILPNRSHHHLTNKDLSLWSLLLTEGVHTSLKDPPSELKIEDVVRPLRIHKQSQSQPEMSSHPFPYYYPYPPPPPPGYGALHYHHYSPQTPTP</sequence>
<dbReference type="RefSeq" id="XP_041192826.1">
    <property type="nucleotide sequence ID" value="XM_041332928.1"/>
</dbReference>
<feature type="region of interest" description="Disordered" evidence="1">
    <location>
        <begin position="177"/>
        <end position="212"/>
    </location>
</feature>
<dbReference type="GeneID" id="64626945"/>
<feature type="region of interest" description="Disordered" evidence="1">
    <location>
        <begin position="1"/>
        <end position="40"/>
    </location>
</feature>
<comment type="caution">
    <text evidence="2">The sequence shown here is derived from an EMBL/GenBank/DDBJ whole genome shotgun (WGS) entry which is preliminary data.</text>
</comment>
<evidence type="ECO:0000313" key="3">
    <source>
        <dbReference type="Proteomes" id="UP000807769"/>
    </source>
</evidence>
<evidence type="ECO:0000313" key="2">
    <source>
        <dbReference type="EMBL" id="KAG1816020.1"/>
    </source>
</evidence>
<feature type="compositionally biased region" description="Basic and acidic residues" evidence="1">
    <location>
        <begin position="185"/>
        <end position="205"/>
    </location>
</feature>
<feature type="compositionally biased region" description="Basic residues" evidence="1">
    <location>
        <begin position="1"/>
        <end position="18"/>
    </location>
</feature>
<evidence type="ECO:0000256" key="1">
    <source>
        <dbReference type="SAM" id="MobiDB-lite"/>
    </source>
</evidence>
<feature type="region of interest" description="Disordered" evidence="1">
    <location>
        <begin position="54"/>
        <end position="118"/>
    </location>
</feature>
<organism evidence="2 3">
    <name type="scientific">Suillus subaureus</name>
    <dbReference type="NCBI Taxonomy" id="48587"/>
    <lineage>
        <taxon>Eukaryota</taxon>
        <taxon>Fungi</taxon>
        <taxon>Dikarya</taxon>
        <taxon>Basidiomycota</taxon>
        <taxon>Agaricomycotina</taxon>
        <taxon>Agaricomycetes</taxon>
        <taxon>Agaricomycetidae</taxon>
        <taxon>Boletales</taxon>
        <taxon>Suillineae</taxon>
        <taxon>Suillaceae</taxon>
        <taxon>Suillus</taxon>
    </lineage>
</organism>